<keyword evidence="11" id="KW-1185">Reference proteome</keyword>
<proteinExistence type="inferred from homology"/>
<dbReference type="Proteomes" id="UP000321749">
    <property type="component" value="Unassembled WGS sequence"/>
</dbReference>
<dbReference type="GO" id="GO:0071949">
    <property type="term" value="F:FAD binding"/>
    <property type="evidence" value="ECO:0007669"/>
    <property type="project" value="InterPro"/>
</dbReference>
<dbReference type="SUPFAM" id="SSF55103">
    <property type="entry name" value="FAD-linked oxidases, C-terminal domain"/>
    <property type="match status" value="1"/>
</dbReference>
<dbReference type="Pfam" id="PF01565">
    <property type="entry name" value="FAD_binding_4"/>
    <property type="match status" value="1"/>
</dbReference>
<evidence type="ECO:0000256" key="6">
    <source>
        <dbReference type="PIRSR" id="PIRSR625650-3"/>
    </source>
</evidence>
<evidence type="ECO:0000313" key="11">
    <source>
        <dbReference type="Proteomes" id="UP000321749"/>
    </source>
</evidence>
<dbReference type="InterPro" id="IPR036318">
    <property type="entry name" value="FAD-bd_PCMH-like_sf"/>
</dbReference>
<dbReference type="InterPro" id="IPR006094">
    <property type="entry name" value="Oxid_FAD_bind_N"/>
</dbReference>
<dbReference type="EMBL" id="BJUU01000004">
    <property type="protein sequence ID" value="GEK79672.1"/>
    <property type="molecule type" value="Genomic_DNA"/>
</dbReference>
<dbReference type="InterPro" id="IPR025650">
    <property type="entry name" value="Alkyl-DHAP_Synthase"/>
</dbReference>
<dbReference type="InterPro" id="IPR016166">
    <property type="entry name" value="FAD-bd_PCMH"/>
</dbReference>
<feature type="domain" description="FAD-binding PCMH-type" evidence="9">
    <location>
        <begin position="118"/>
        <end position="299"/>
    </location>
</feature>
<evidence type="ECO:0000256" key="3">
    <source>
        <dbReference type="ARBA" id="ARBA00022827"/>
    </source>
</evidence>
<dbReference type="InterPro" id="IPR016164">
    <property type="entry name" value="FAD-linked_Oxase-like_C"/>
</dbReference>
<dbReference type="Gene3D" id="3.30.300.330">
    <property type="match status" value="1"/>
</dbReference>
<dbReference type="SUPFAM" id="SSF56176">
    <property type="entry name" value="FAD-binding/transporter-associated domain-like"/>
    <property type="match status" value="1"/>
</dbReference>
<dbReference type="GO" id="GO:0008609">
    <property type="term" value="F:alkylglycerone-phosphate synthase activity"/>
    <property type="evidence" value="ECO:0007669"/>
    <property type="project" value="InterPro"/>
</dbReference>
<dbReference type="InterPro" id="IPR016169">
    <property type="entry name" value="FAD-bd_PCMH_sub2"/>
</dbReference>
<reference evidence="10 11" key="1">
    <citation type="submission" date="2019-07" db="EMBL/GenBank/DDBJ databases">
        <title>Whole genome shotgun sequence of Agrococcus baldri NBRC 103055.</title>
        <authorList>
            <person name="Hosoyama A."/>
            <person name="Uohara A."/>
            <person name="Ohji S."/>
            <person name="Ichikawa N."/>
        </authorList>
    </citation>
    <scope>NUCLEOTIDE SEQUENCE [LARGE SCALE GENOMIC DNA]</scope>
    <source>
        <strain evidence="10 11">NBRC 103055</strain>
    </source>
</reference>
<feature type="region of interest" description="Disordered" evidence="8">
    <location>
        <begin position="1"/>
        <end position="29"/>
    </location>
</feature>
<organism evidence="10 11">
    <name type="scientific">Agrococcus baldri</name>
    <dbReference type="NCBI Taxonomy" id="153730"/>
    <lineage>
        <taxon>Bacteria</taxon>
        <taxon>Bacillati</taxon>
        <taxon>Actinomycetota</taxon>
        <taxon>Actinomycetes</taxon>
        <taxon>Micrococcales</taxon>
        <taxon>Microbacteriaceae</taxon>
        <taxon>Agrococcus</taxon>
    </lineage>
</organism>
<dbReference type="AlphaFoldDB" id="A0AA87RBJ1"/>
<evidence type="ECO:0000256" key="1">
    <source>
        <dbReference type="ARBA" id="ARBA00008000"/>
    </source>
</evidence>
<dbReference type="PANTHER" id="PTHR46568:SF1">
    <property type="entry name" value="ALKYLDIHYDROXYACETONEPHOSPHATE SYNTHASE, PEROXISOMAL"/>
    <property type="match status" value="1"/>
</dbReference>
<dbReference type="GO" id="GO:0008610">
    <property type="term" value="P:lipid biosynthetic process"/>
    <property type="evidence" value="ECO:0007669"/>
    <property type="project" value="InterPro"/>
</dbReference>
<feature type="binding site" evidence="6">
    <location>
        <begin position="283"/>
        <end position="289"/>
    </location>
    <ligand>
        <name>FAD</name>
        <dbReference type="ChEBI" id="CHEBI:57692"/>
    </ligand>
</feature>
<feature type="active site" description="Proton donor/acceptor" evidence="4">
    <location>
        <position position="476"/>
    </location>
</feature>
<feature type="site" description="Important for enzyme activity" evidence="7">
    <location>
        <position position="339"/>
    </location>
</feature>
<comment type="cofactor">
    <cofactor evidence="6">
        <name>FAD</name>
        <dbReference type="ChEBI" id="CHEBI:57692"/>
    </cofactor>
</comment>
<dbReference type="Pfam" id="PF02913">
    <property type="entry name" value="FAD-oxidase_C"/>
    <property type="match status" value="1"/>
</dbReference>
<evidence type="ECO:0000256" key="7">
    <source>
        <dbReference type="PIRSR" id="PIRSR625650-4"/>
    </source>
</evidence>
<evidence type="ECO:0000256" key="8">
    <source>
        <dbReference type="SAM" id="MobiDB-lite"/>
    </source>
</evidence>
<evidence type="ECO:0000313" key="10">
    <source>
        <dbReference type="EMBL" id="GEK79672.1"/>
    </source>
</evidence>
<evidence type="ECO:0000256" key="5">
    <source>
        <dbReference type="PIRSR" id="PIRSR625650-2"/>
    </source>
</evidence>
<feature type="region of interest" description="Disordered" evidence="8">
    <location>
        <begin position="96"/>
        <end position="127"/>
    </location>
</feature>
<sequence>MTDDTAVPDPGAAQHEAEPAAPMRWDGWGDPAKARSLPAALRALLPLKLGRIRTPAPAPAIDEVELSPSALEGAEGRALRGELAAIVGDDHVRTDREARIRHAGGRSTPDLLRRREPRQQAPDAVVSPETEAQVAAILRLAAEHGIAVVPFGGGTTVVGGVDPVAGGRPAVISLDLTRMRGLVALDELSGEATLLAGTTGPDAEAALAARGFELGHYPQSFRYATIGGFAATRSSGQSSAGYGRFDTMVTGLRVVTPSGELDLGRAPGSAAGPDLVQLFLGSEGALGVITAVRLRVHPLPAARLAEAWRFPDFASGAEALRRVAQLGGGQAVTGPTVIRLSDEAETAVSLAQHGRIGKALASGCSAVTLFEGEPEVAAERRARTAAVLEAAGGSRIGEQPALDWERGRFNAPYLRDALLDAGVFCETLETATTWANLAALKRAVTEAITAGLAEEGAKSLVLCHISHIYPTGASLYFTIVAGLGGDRLAAWERAKRRASDAIVDGGGTITHHHAIGRDHQPWLEREIGELGIRVLRAVKAELDPAGILNPGVLIADGAAGRHG</sequence>
<feature type="binding site" evidence="6">
    <location>
        <begin position="232"/>
        <end position="235"/>
    </location>
    <ligand>
        <name>FAD</name>
        <dbReference type="ChEBI" id="CHEBI:57692"/>
    </ligand>
</feature>
<keyword evidence="2" id="KW-0285">Flavoprotein</keyword>
<comment type="similarity">
    <text evidence="1">Belongs to the FAD-binding oxidoreductase/transferase type 4 family.</text>
</comment>
<evidence type="ECO:0000259" key="9">
    <source>
        <dbReference type="PROSITE" id="PS51387"/>
    </source>
</evidence>
<protein>
    <submittedName>
        <fullName evidence="10">Flavoprotein</fullName>
    </submittedName>
</protein>
<dbReference type="Gene3D" id="1.10.45.10">
    <property type="entry name" value="Vanillyl-alcohol Oxidase, Chain A, domain 4"/>
    <property type="match status" value="1"/>
</dbReference>
<name>A0AA87RBJ1_9MICO</name>
<accession>A0AA87RBJ1</accession>
<evidence type="ECO:0000256" key="4">
    <source>
        <dbReference type="PIRSR" id="PIRSR625650-1"/>
    </source>
</evidence>
<dbReference type="RefSeq" id="WP_318279091.1">
    <property type="nucleotide sequence ID" value="NZ_BJUU01000004.1"/>
</dbReference>
<dbReference type="Gene3D" id="3.30.70.3450">
    <property type="match status" value="1"/>
</dbReference>
<comment type="caution">
    <text evidence="10">The sequence shown here is derived from an EMBL/GenBank/DDBJ whole genome shotgun (WGS) entry which is preliminary data.</text>
</comment>
<dbReference type="PROSITE" id="PS51387">
    <property type="entry name" value="FAD_PCMH"/>
    <property type="match status" value="1"/>
</dbReference>
<dbReference type="InterPro" id="IPR016171">
    <property type="entry name" value="Vanillyl_alc_oxidase_C-sub2"/>
</dbReference>
<dbReference type="PANTHER" id="PTHR46568">
    <property type="entry name" value="ALKYLDIHYDROXYACETONEPHOSPHATE SYNTHASE, PEROXISOMAL"/>
    <property type="match status" value="1"/>
</dbReference>
<evidence type="ECO:0000256" key="2">
    <source>
        <dbReference type="ARBA" id="ARBA00022630"/>
    </source>
</evidence>
<dbReference type="InterPro" id="IPR004113">
    <property type="entry name" value="FAD-bd_oxidored_4_C"/>
</dbReference>
<keyword evidence="3 6" id="KW-0274">FAD</keyword>
<gene>
    <name evidence="10" type="ORF">ABA31_10230</name>
</gene>
<feature type="binding site" evidence="5">
    <location>
        <position position="415"/>
    </location>
    <ligand>
        <name>substrate</name>
    </ligand>
</feature>
<dbReference type="Gene3D" id="3.30.465.10">
    <property type="match status" value="1"/>
</dbReference>